<dbReference type="EMBL" id="GBRH01245675">
    <property type="protein sequence ID" value="JAD52220.1"/>
    <property type="molecule type" value="Transcribed_RNA"/>
</dbReference>
<name>A0A0A9ATI5_ARUDO</name>
<reference evidence="1" key="1">
    <citation type="submission" date="2014-09" db="EMBL/GenBank/DDBJ databases">
        <authorList>
            <person name="Magalhaes I.L.F."/>
            <person name="Oliveira U."/>
            <person name="Santos F.R."/>
            <person name="Vidigal T.H.D.A."/>
            <person name="Brescovit A.D."/>
            <person name="Santos A.J."/>
        </authorList>
    </citation>
    <scope>NUCLEOTIDE SEQUENCE</scope>
    <source>
        <tissue evidence="1">Shoot tissue taken approximately 20 cm above the soil surface</tissue>
    </source>
</reference>
<organism evidence="1">
    <name type="scientific">Arundo donax</name>
    <name type="common">Giant reed</name>
    <name type="synonym">Donax arundinaceus</name>
    <dbReference type="NCBI Taxonomy" id="35708"/>
    <lineage>
        <taxon>Eukaryota</taxon>
        <taxon>Viridiplantae</taxon>
        <taxon>Streptophyta</taxon>
        <taxon>Embryophyta</taxon>
        <taxon>Tracheophyta</taxon>
        <taxon>Spermatophyta</taxon>
        <taxon>Magnoliopsida</taxon>
        <taxon>Liliopsida</taxon>
        <taxon>Poales</taxon>
        <taxon>Poaceae</taxon>
        <taxon>PACMAD clade</taxon>
        <taxon>Arundinoideae</taxon>
        <taxon>Arundineae</taxon>
        <taxon>Arundo</taxon>
    </lineage>
</organism>
<dbReference type="AlphaFoldDB" id="A0A0A9ATI5"/>
<reference evidence="1" key="2">
    <citation type="journal article" date="2015" name="Data Brief">
        <title>Shoot transcriptome of the giant reed, Arundo donax.</title>
        <authorList>
            <person name="Barrero R.A."/>
            <person name="Guerrero F.D."/>
            <person name="Moolhuijzen P."/>
            <person name="Goolsby J.A."/>
            <person name="Tidwell J."/>
            <person name="Bellgard S.E."/>
            <person name="Bellgard M.I."/>
        </authorList>
    </citation>
    <scope>NUCLEOTIDE SEQUENCE</scope>
    <source>
        <tissue evidence="1">Shoot tissue taken approximately 20 cm above the soil surface</tissue>
    </source>
</reference>
<protein>
    <submittedName>
        <fullName evidence="1">Uncharacterized protein</fullName>
    </submittedName>
</protein>
<proteinExistence type="predicted"/>
<accession>A0A0A9ATI5</accession>
<sequence>MLHQKSCGNNTKLSGPQSHHHVNLNILWCLPPPSPPN</sequence>
<evidence type="ECO:0000313" key="1">
    <source>
        <dbReference type="EMBL" id="JAD52220.1"/>
    </source>
</evidence>